<dbReference type="RefSeq" id="WP_105730232.1">
    <property type="nucleotide sequence ID" value="NZ_PVLR01000036.1"/>
</dbReference>
<dbReference type="InterPro" id="IPR037118">
    <property type="entry name" value="Val-tRNA_synth_C_sf"/>
</dbReference>
<dbReference type="SUPFAM" id="SSF50677">
    <property type="entry name" value="ValRS/IleRS/LeuRS editing domain"/>
    <property type="match status" value="1"/>
</dbReference>
<dbReference type="Gene3D" id="3.40.50.620">
    <property type="entry name" value="HUPs"/>
    <property type="match status" value="2"/>
</dbReference>
<keyword evidence="5 12" id="KW-0547">Nucleotide-binding</keyword>
<name>A0A2S9KCN2_9BURK</name>
<dbReference type="GO" id="GO:0006438">
    <property type="term" value="P:valyl-tRNA aminoacylation"/>
    <property type="evidence" value="ECO:0007669"/>
    <property type="project" value="UniProtKB-UniRule"/>
</dbReference>
<dbReference type="SUPFAM" id="SSF47323">
    <property type="entry name" value="Anticodon-binding domain of a subclass of class I aminoacyl-tRNA synthetases"/>
    <property type="match status" value="1"/>
</dbReference>
<dbReference type="Pfam" id="PF10458">
    <property type="entry name" value="Val_tRNA-synt_C"/>
    <property type="match status" value="1"/>
</dbReference>
<comment type="catalytic activity">
    <reaction evidence="10 12">
        <text>tRNA(Val) + L-valine + ATP = L-valyl-tRNA(Val) + AMP + diphosphate</text>
        <dbReference type="Rhea" id="RHEA:10704"/>
        <dbReference type="Rhea" id="RHEA-COMP:9672"/>
        <dbReference type="Rhea" id="RHEA-COMP:9708"/>
        <dbReference type="ChEBI" id="CHEBI:30616"/>
        <dbReference type="ChEBI" id="CHEBI:33019"/>
        <dbReference type="ChEBI" id="CHEBI:57762"/>
        <dbReference type="ChEBI" id="CHEBI:78442"/>
        <dbReference type="ChEBI" id="CHEBI:78537"/>
        <dbReference type="ChEBI" id="CHEBI:456215"/>
        <dbReference type="EC" id="6.1.1.9"/>
    </reaction>
</comment>
<dbReference type="InterPro" id="IPR002300">
    <property type="entry name" value="aa-tRNA-synth_Ia"/>
</dbReference>
<dbReference type="InterPro" id="IPR013155">
    <property type="entry name" value="M/V/L/I-tRNA-synth_anticd-bd"/>
</dbReference>
<dbReference type="FunFam" id="3.40.50.620:FF:000078">
    <property type="entry name" value="Valine--tRNA ligase, mitochondrial"/>
    <property type="match status" value="1"/>
</dbReference>
<evidence type="ECO:0000313" key="16">
    <source>
        <dbReference type="EMBL" id="PRD68174.1"/>
    </source>
</evidence>
<dbReference type="HAMAP" id="MF_02004">
    <property type="entry name" value="Val_tRNA_synth_type1"/>
    <property type="match status" value="1"/>
</dbReference>
<dbReference type="OrthoDB" id="9810365at2"/>
<comment type="similarity">
    <text evidence="11 12">Belongs to the class-I aminoacyl-tRNA synthetase family. ValS type 1 subfamily.</text>
</comment>
<evidence type="ECO:0000256" key="7">
    <source>
        <dbReference type="ARBA" id="ARBA00022917"/>
    </source>
</evidence>
<comment type="subunit">
    <text evidence="2 12">Monomer.</text>
</comment>
<dbReference type="NCBIfam" id="TIGR00422">
    <property type="entry name" value="valS"/>
    <property type="match status" value="1"/>
</dbReference>
<dbReference type="InterPro" id="IPR014729">
    <property type="entry name" value="Rossmann-like_a/b/a_fold"/>
</dbReference>
<feature type="short sequence motif" description="'KMSKS' region" evidence="12">
    <location>
        <begin position="570"/>
        <end position="574"/>
    </location>
</feature>
<dbReference type="PROSITE" id="PS00178">
    <property type="entry name" value="AA_TRNA_LIGASE_I"/>
    <property type="match status" value="1"/>
</dbReference>
<dbReference type="CDD" id="cd07962">
    <property type="entry name" value="Anticodon_Ia_Val"/>
    <property type="match status" value="1"/>
</dbReference>
<keyword evidence="4 12" id="KW-0436">Ligase</keyword>
<evidence type="ECO:0000256" key="4">
    <source>
        <dbReference type="ARBA" id="ARBA00022598"/>
    </source>
</evidence>
<dbReference type="EMBL" id="PVLR01000036">
    <property type="protein sequence ID" value="PRD68174.1"/>
    <property type="molecule type" value="Genomic_DNA"/>
</dbReference>
<dbReference type="PANTHER" id="PTHR11946:SF93">
    <property type="entry name" value="VALINE--TRNA LIGASE, CHLOROPLASTIC_MITOCHONDRIAL 2"/>
    <property type="match status" value="1"/>
</dbReference>
<comment type="domain">
    <text evidence="12">The C-terminal coiled-coil domain is crucial for aminoacylation activity.</text>
</comment>
<feature type="domain" description="Valyl-tRNA synthetase tRNA-binding arm" evidence="15">
    <location>
        <begin position="907"/>
        <end position="972"/>
    </location>
</feature>
<evidence type="ECO:0000256" key="8">
    <source>
        <dbReference type="ARBA" id="ARBA00023054"/>
    </source>
</evidence>
<evidence type="ECO:0000259" key="15">
    <source>
        <dbReference type="Pfam" id="PF10458"/>
    </source>
</evidence>
<evidence type="ECO:0000256" key="6">
    <source>
        <dbReference type="ARBA" id="ARBA00022840"/>
    </source>
</evidence>
<evidence type="ECO:0000256" key="12">
    <source>
        <dbReference type="HAMAP-Rule" id="MF_02004"/>
    </source>
</evidence>
<dbReference type="InterPro" id="IPR001412">
    <property type="entry name" value="aa-tRNA-synth_I_CS"/>
</dbReference>
<keyword evidence="7 12" id="KW-0648">Protein biosynthesis</keyword>
<evidence type="ECO:0000259" key="13">
    <source>
        <dbReference type="Pfam" id="PF00133"/>
    </source>
</evidence>
<dbReference type="PANTHER" id="PTHR11946">
    <property type="entry name" value="VALYL-TRNA SYNTHETASES"/>
    <property type="match status" value="1"/>
</dbReference>
<feature type="domain" description="Methionyl/Valyl/Leucyl/Isoleucyl-tRNA synthetase anticodon-binding" evidence="14">
    <location>
        <begin position="699"/>
        <end position="849"/>
    </location>
</feature>
<evidence type="ECO:0000313" key="17">
    <source>
        <dbReference type="Proteomes" id="UP000238326"/>
    </source>
</evidence>
<evidence type="ECO:0000256" key="3">
    <source>
        <dbReference type="ARBA" id="ARBA00022490"/>
    </source>
</evidence>
<reference evidence="16 17" key="1">
    <citation type="submission" date="2018-03" db="EMBL/GenBank/DDBJ databases">
        <title>Comparative genomics illustrates the genes involved in a hyperalkaliphilic mechanisms of Serpentinomonas isolated from highly-alkaline calcium-rich serpentinized springs.</title>
        <authorList>
            <person name="Suzuki S."/>
            <person name="Ishii S."/>
            <person name="Walworth N."/>
            <person name="Bird L."/>
            <person name="Kuenen J.G."/>
            <person name="Nealson K.H."/>
        </authorList>
    </citation>
    <scope>NUCLEOTIDE SEQUENCE [LARGE SCALE GENOMIC DNA]</scope>
    <source>
        <strain evidence="16 17">83</strain>
    </source>
</reference>
<organism evidence="16 17">
    <name type="scientific">Malikia spinosa</name>
    <dbReference type="NCBI Taxonomy" id="86180"/>
    <lineage>
        <taxon>Bacteria</taxon>
        <taxon>Pseudomonadati</taxon>
        <taxon>Pseudomonadota</taxon>
        <taxon>Betaproteobacteria</taxon>
        <taxon>Burkholderiales</taxon>
        <taxon>Comamonadaceae</taxon>
        <taxon>Malikia</taxon>
    </lineage>
</organism>
<comment type="function">
    <text evidence="12">Catalyzes the attachment of valine to tRNA(Val). As ValRS can inadvertently accommodate and process structurally similar amino acids such as threonine, to avoid such errors, it has a 'posttransfer' editing activity that hydrolyzes mischarged Thr-tRNA(Val) in a tRNA-dependent manner.</text>
</comment>
<evidence type="ECO:0000256" key="9">
    <source>
        <dbReference type="ARBA" id="ARBA00023146"/>
    </source>
</evidence>
<dbReference type="InterPro" id="IPR019499">
    <property type="entry name" value="Val-tRNA_synth_tRNA-bd"/>
</dbReference>
<evidence type="ECO:0000256" key="1">
    <source>
        <dbReference type="ARBA" id="ARBA00004496"/>
    </source>
</evidence>
<dbReference type="InterPro" id="IPR009080">
    <property type="entry name" value="tRNAsynth_Ia_anticodon-bd"/>
</dbReference>
<accession>A0A2S9KCN2</accession>
<comment type="domain">
    <text evidence="12">ValRS has two distinct active sites: one for aminoacylation and one for editing. The misactivated threonine is translocated from the active site to the editing site.</text>
</comment>
<dbReference type="InterPro" id="IPR002303">
    <property type="entry name" value="Valyl-tRNA_ligase"/>
</dbReference>
<comment type="caution">
    <text evidence="16">The sequence shown here is derived from an EMBL/GenBank/DDBJ whole genome shotgun (WGS) entry which is preliminary data.</text>
</comment>
<dbReference type="Gene3D" id="1.10.287.380">
    <property type="entry name" value="Valyl-tRNA synthetase, C-terminal domain"/>
    <property type="match status" value="1"/>
</dbReference>
<feature type="binding site" evidence="12">
    <location>
        <position position="573"/>
    </location>
    <ligand>
        <name>ATP</name>
        <dbReference type="ChEBI" id="CHEBI:30616"/>
    </ligand>
</feature>
<dbReference type="Proteomes" id="UP000238326">
    <property type="component" value="Unassembled WGS sequence"/>
</dbReference>
<dbReference type="AlphaFoldDB" id="A0A2S9KCN2"/>
<dbReference type="InterPro" id="IPR009008">
    <property type="entry name" value="Val/Leu/Ile-tRNA-synth_edit"/>
</dbReference>
<keyword evidence="3 12" id="KW-0963">Cytoplasm</keyword>
<dbReference type="Pfam" id="PF00133">
    <property type="entry name" value="tRNA-synt_1"/>
    <property type="match status" value="1"/>
</dbReference>
<dbReference type="FunFam" id="3.40.50.620:FF:000032">
    <property type="entry name" value="Valine--tRNA ligase"/>
    <property type="match status" value="1"/>
</dbReference>
<keyword evidence="6 12" id="KW-0067">ATP-binding</keyword>
<comment type="subcellular location">
    <subcellularLocation>
        <location evidence="1 12">Cytoplasm</location>
    </subcellularLocation>
</comment>
<dbReference type="GO" id="GO:0004832">
    <property type="term" value="F:valine-tRNA ligase activity"/>
    <property type="evidence" value="ECO:0007669"/>
    <property type="project" value="UniProtKB-UniRule"/>
</dbReference>
<dbReference type="Gene3D" id="3.90.740.10">
    <property type="entry name" value="Valyl/Leucyl/Isoleucyl-tRNA synthetase, editing domain"/>
    <property type="match status" value="2"/>
</dbReference>
<sequence length="972" mass="107920">MTDAIAQPGLQSLSKSFEPAALEAHWGPEWEQRGYGAAGFRGTGAANTEAPAFAIQLPPPNVTGTLHMGHAFNQTIMDSLTRYHRMAGFNTAWIPGTDHAGIATQIVVERQLQGQGISRHDMGPTPAEARKNFVAKVWEWKEQSGNTITTQMRRMGDSVDWSREYFTMDDKLSNAVTETFVQLYQQGLIYRGKRLVNWDPVLMSAVSDLEVESEEEDGSLWHIAYPLVNGEGQLVVATTRPETLLGDVAVMVHPEDERYAHLIGQYVRLPLCEREIPVIADSYVDKEFGTGVVKVTPAHDANDYAVGQRHQLPIIGVLTLDAKINDHGPEAYRGLDRFDARKQIVADLEAAGLLVEVKKHKLMVPRCARTGQVVEPMLTDQWFVAMSKVSEQDPTGKSIAQKAIDAVASGEVSFVPENWVNTYNQWMNNIQDWCISRQLWWGHQIPAWYDAEGQVYVARDLADAQAQFEARIAGFNESQREPLLAAGLKRDEDVLDTWYSSALVPFSTMGWPEKTQDYDLYLPSSVLVTGYDIIFFWVARMIMMTTHFTGKVPFKHVYIHGLVRDAQGKKMSKSEGNVLDPVDLIDGIELAPLLDKRTTGLRKPETAPKVRKQTEKEFPEGIPAYGADALRFTFAALASLGRSINFDSKRCEGYRNFCNKLWNATRFVLMNCEGQDCGLNEHSADACATGGYLDFSACDRWIVSSLQRVEAEVAKGFADYRLDNVANAIYDFVWNEFCDWYLEIAKVQINTGTSEQQRATRRTLIRTLETLLRLAHPIIPFITEELWQKVAPVAGRAGESVSIAAYPVAALERIDAAAEAHVVQLKAMVDACRNLRGEMNVSPAQRLPLYAVGDATFLTSIAPVLQSLAKLSEVKVFADEASWTEAAQAAPVAVVGESRLCLFMEIDVAAEKARLGKEAARLSGEIAKAKGKLSNEAFVAKAPPAVIEQEQKRLADFGATLAKIEQQLQRLG</sequence>
<keyword evidence="8 12" id="KW-0175">Coiled coil</keyword>
<feature type="coiled-coil region" evidence="12">
    <location>
        <begin position="912"/>
        <end position="967"/>
    </location>
</feature>
<dbReference type="GO" id="GO:0005524">
    <property type="term" value="F:ATP binding"/>
    <property type="evidence" value="ECO:0007669"/>
    <property type="project" value="UniProtKB-UniRule"/>
</dbReference>
<keyword evidence="9 12" id="KW-0030">Aminoacyl-tRNA synthetase</keyword>
<dbReference type="CDD" id="cd00817">
    <property type="entry name" value="ValRS_core"/>
    <property type="match status" value="1"/>
</dbReference>
<evidence type="ECO:0000259" key="14">
    <source>
        <dbReference type="Pfam" id="PF08264"/>
    </source>
</evidence>
<evidence type="ECO:0000256" key="2">
    <source>
        <dbReference type="ARBA" id="ARBA00011245"/>
    </source>
</evidence>
<gene>
    <name evidence="12" type="primary">valS</name>
    <name evidence="16" type="ORF">C6P61_12350</name>
</gene>
<dbReference type="Gene3D" id="1.10.730.10">
    <property type="entry name" value="Isoleucyl-tRNA Synthetase, Domain 1"/>
    <property type="match status" value="1"/>
</dbReference>
<evidence type="ECO:0000256" key="11">
    <source>
        <dbReference type="ARBA" id="ARBA00060830"/>
    </source>
</evidence>
<dbReference type="InterPro" id="IPR033705">
    <property type="entry name" value="Anticodon_Ia_Val"/>
</dbReference>
<dbReference type="EC" id="6.1.1.9" evidence="12"/>
<dbReference type="SUPFAM" id="SSF46589">
    <property type="entry name" value="tRNA-binding arm"/>
    <property type="match status" value="1"/>
</dbReference>
<dbReference type="FunFam" id="1.10.730.10:FF:000009">
    <property type="entry name" value="Valine--tRNA ligase, mitochondrial"/>
    <property type="match status" value="1"/>
</dbReference>
<dbReference type="GO" id="GO:0005829">
    <property type="term" value="C:cytosol"/>
    <property type="evidence" value="ECO:0007669"/>
    <property type="project" value="TreeGrafter"/>
</dbReference>
<dbReference type="SUPFAM" id="SSF52374">
    <property type="entry name" value="Nucleotidylyl transferase"/>
    <property type="match status" value="1"/>
</dbReference>
<proteinExistence type="inferred from homology"/>
<dbReference type="GO" id="GO:0002161">
    <property type="term" value="F:aminoacyl-tRNA deacylase activity"/>
    <property type="evidence" value="ECO:0007669"/>
    <property type="project" value="InterPro"/>
</dbReference>
<dbReference type="FunFam" id="1.10.287.380:FF:000001">
    <property type="entry name" value="Valine--tRNA ligase"/>
    <property type="match status" value="1"/>
</dbReference>
<feature type="short sequence motif" description="'HIGH' region" evidence="12">
    <location>
        <begin position="60"/>
        <end position="70"/>
    </location>
</feature>
<dbReference type="NCBIfam" id="NF004349">
    <property type="entry name" value="PRK05729.1"/>
    <property type="match status" value="1"/>
</dbReference>
<dbReference type="PRINTS" id="PR00986">
    <property type="entry name" value="TRNASYNTHVAL"/>
</dbReference>
<evidence type="ECO:0000256" key="10">
    <source>
        <dbReference type="ARBA" id="ARBA00047552"/>
    </source>
</evidence>
<dbReference type="FunFam" id="3.90.740.10:FF:000005">
    <property type="entry name" value="Valine--tRNA ligase, mitochondrial"/>
    <property type="match status" value="1"/>
</dbReference>
<feature type="domain" description="Aminoacyl-tRNA synthetase class Ia" evidence="13">
    <location>
        <begin position="40"/>
        <end position="647"/>
    </location>
</feature>
<keyword evidence="17" id="KW-1185">Reference proteome</keyword>
<protein>
    <recommendedName>
        <fullName evidence="12">Valine--tRNA ligase</fullName>
        <ecNumber evidence="12">6.1.1.9</ecNumber>
    </recommendedName>
    <alternativeName>
        <fullName evidence="12">Valyl-tRNA synthetase</fullName>
        <shortName evidence="12">ValRS</shortName>
    </alternativeName>
</protein>
<evidence type="ECO:0000256" key="5">
    <source>
        <dbReference type="ARBA" id="ARBA00022741"/>
    </source>
</evidence>
<dbReference type="InterPro" id="IPR010978">
    <property type="entry name" value="tRNA-bd_arm"/>
</dbReference>
<dbReference type="Pfam" id="PF08264">
    <property type="entry name" value="Anticodon_1"/>
    <property type="match status" value="1"/>
</dbReference>